<keyword evidence="1" id="KW-1133">Transmembrane helix</keyword>
<reference evidence="2" key="1">
    <citation type="submission" date="2016-10" db="EMBL/GenBank/DDBJ databases">
        <authorList>
            <person name="Benchimol M."/>
            <person name="Almeida L.G."/>
            <person name="Vasconcelos A.T."/>
            <person name="Perreira-Neves A."/>
            <person name="Rosa I.A."/>
            <person name="Tasca T."/>
            <person name="Bogo M.R."/>
            <person name="de Souza W."/>
        </authorList>
    </citation>
    <scope>NUCLEOTIDE SEQUENCE [LARGE SCALE GENOMIC DNA]</scope>
    <source>
        <strain evidence="2">K</strain>
    </source>
</reference>
<keyword evidence="1" id="KW-0472">Membrane</keyword>
<keyword evidence="3" id="KW-1185">Reference proteome</keyword>
<dbReference type="AlphaFoldDB" id="A0A1J4KF88"/>
<comment type="caution">
    <text evidence="2">The sequence shown here is derived from an EMBL/GenBank/DDBJ whole genome shotgun (WGS) entry which is preliminary data.</text>
</comment>
<evidence type="ECO:0000256" key="1">
    <source>
        <dbReference type="SAM" id="Phobius"/>
    </source>
</evidence>
<evidence type="ECO:0000313" key="3">
    <source>
        <dbReference type="Proteomes" id="UP000179807"/>
    </source>
</evidence>
<gene>
    <name evidence="2" type="ORF">TRFO_04360</name>
</gene>
<dbReference type="OrthoDB" id="10611795at2759"/>
<dbReference type="RefSeq" id="XP_068362979.1">
    <property type="nucleotide sequence ID" value="XM_068491849.1"/>
</dbReference>
<proteinExistence type="predicted"/>
<organism evidence="2 3">
    <name type="scientific">Tritrichomonas foetus</name>
    <dbReference type="NCBI Taxonomy" id="1144522"/>
    <lineage>
        <taxon>Eukaryota</taxon>
        <taxon>Metamonada</taxon>
        <taxon>Parabasalia</taxon>
        <taxon>Tritrichomonadida</taxon>
        <taxon>Tritrichomonadidae</taxon>
        <taxon>Tritrichomonas</taxon>
    </lineage>
</organism>
<sequence length="416" mass="47588">MSILPYAEKMIVDASSVQTPVAKNLEALRKFDAQLRNSFKIQIERNKKYRPPKPTSVIVHFRPLMRVLTAYLEEIQENYFENIKKNTKTVVEGNIALIQFLQANTDKTVNPDQYVKASINYMQSTPEIKKFTWLKVAVENKVTALVKAHGSKNINKMAVVTLKQAFTKFDEKEKYIPVNPFESVLPHYLNNSPKYSKMIDSIVEQITQQSVQSSMVTIAELTDSIKDSLLDKKEAEGHRFVVYYALVRYLFSQAYIERPILAANGKANLLFLEKCQIFQKATVGSLALPASIKKTCPANAPVRTIFREPHMKALNAISFLTNPIDIMIRINRARILITKFFNDVAEKDVKILFTILIALNPPLNAISIALFLQKWGDMKMNNMMAISKDMFVAGVQLIYQLDDEDEYEEEEDENEE</sequence>
<keyword evidence="1" id="KW-0812">Transmembrane</keyword>
<accession>A0A1J4KF88</accession>
<dbReference type="EMBL" id="MLAK01000627">
    <property type="protein sequence ID" value="OHT09843.1"/>
    <property type="molecule type" value="Genomic_DNA"/>
</dbReference>
<dbReference type="VEuPathDB" id="TrichDB:TRFO_04360"/>
<dbReference type="GeneID" id="94826553"/>
<evidence type="ECO:0000313" key="2">
    <source>
        <dbReference type="EMBL" id="OHT09843.1"/>
    </source>
</evidence>
<protein>
    <submittedName>
        <fullName evidence="2">Uncharacterized protein</fullName>
    </submittedName>
</protein>
<dbReference type="Proteomes" id="UP000179807">
    <property type="component" value="Unassembled WGS sequence"/>
</dbReference>
<feature type="transmembrane region" description="Helical" evidence="1">
    <location>
        <begin position="351"/>
        <end position="372"/>
    </location>
</feature>
<name>A0A1J4KF88_9EUKA</name>